<dbReference type="GO" id="GO:0016410">
    <property type="term" value="F:N-acyltransferase activity"/>
    <property type="evidence" value="ECO:0007669"/>
    <property type="project" value="UniProtKB-UniRule"/>
</dbReference>
<dbReference type="Pfam" id="PF20154">
    <property type="entry name" value="LNT_N"/>
    <property type="match status" value="1"/>
</dbReference>
<protein>
    <recommendedName>
        <fullName evidence="9">Apolipoprotein N-acyltransferase</fullName>
        <shortName evidence="9">ALP N-acyltransferase</shortName>
        <ecNumber evidence="9">2.3.1.269</ecNumber>
    </recommendedName>
</protein>
<evidence type="ECO:0000256" key="6">
    <source>
        <dbReference type="ARBA" id="ARBA00022989"/>
    </source>
</evidence>
<feature type="transmembrane region" description="Helical" evidence="9">
    <location>
        <begin position="54"/>
        <end position="74"/>
    </location>
</feature>
<dbReference type="GO" id="GO:0042158">
    <property type="term" value="P:lipoprotein biosynthetic process"/>
    <property type="evidence" value="ECO:0007669"/>
    <property type="project" value="UniProtKB-UniRule"/>
</dbReference>
<dbReference type="InterPro" id="IPR045378">
    <property type="entry name" value="LNT_N"/>
</dbReference>
<dbReference type="EMBL" id="FSSB01000021">
    <property type="protein sequence ID" value="SIO95618.1"/>
    <property type="molecule type" value="Genomic_DNA"/>
</dbReference>
<dbReference type="PANTHER" id="PTHR38686">
    <property type="entry name" value="APOLIPOPROTEIN N-ACYLTRANSFERASE"/>
    <property type="match status" value="1"/>
</dbReference>
<accession>A0A1N6M837</accession>
<evidence type="ECO:0000256" key="1">
    <source>
        <dbReference type="ARBA" id="ARBA00004651"/>
    </source>
</evidence>
<reference evidence="11 12" key="1">
    <citation type="submission" date="2016-12" db="EMBL/GenBank/DDBJ databases">
        <authorList>
            <person name="Song W.-J."/>
            <person name="Kurnit D.M."/>
        </authorList>
    </citation>
    <scope>NUCLEOTIDE SEQUENCE [LARGE SCALE GENOMIC DNA]</scope>
    <source>
        <strain evidence="11 12">CECT 9026</strain>
    </source>
</reference>
<dbReference type="SUPFAM" id="SSF56317">
    <property type="entry name" value="Carbon-nitrogen hydrolase"/>
    <property type="match status" value="1"/>
</dbReference>
<comment type="pathway">
    <text evidence="9">Protein modification; lipoprotein biosynthesis (N-acyl transfer).</text>
</comment>
<keyword evidence="6 9" id="KW-1133">Transmembrane helix</keyword>
<evidence type="ECO:0000256" key="5">
    <source>
        <dbReference type="ARBA" id="ARBA00022692"/>
    </source>
</evidence>
<comment type="subcellular location">
    <subcellularLocation>
        <location evidence="1 9">Cell membrane</location>
        <topology evidence="1 9">Multi-pass membrane protein</topology>
    </subcellularLocation>
</comment>
<feature type="transmembrane region" description="Helical" evidence="9">
    <location>
        <begin position="191"/>
        <end position="212"/>
    </location>
</feature>
<evidence type="ECO:0000256" key="4">
    <source>
        <dbReference type="ARBA" id="ARBA00022679"/>
    </source>
</evidence>
<keyword evidence="4 9" id="KW-0808">Transferase</keyword>
<name>A0A1N6M837_9VIBR</name>
<keyword evidence="7 9" id="KW-0472">Membrane</keyword>
<dbReference type="NCBIfam" id="TIGR00546">
    <property type="entry name" value="lnt"/>
    <property type="match status" value="1"/>
</dbReference>
<dbReference type="PANTHER" id="PTHR38686:SF1">
    <property type="entry name" value="APOLIPOPROTEIN N-ACYLTRANSFERASE"/>
    <property type="match status" value="1"/>
</dbReference>
<evidence type="ECO:0000256" key="3">
    <source>
        <dbReference type="ARBA" id="ARBA00022475"/>
    </source>
</evidence>
<evidence type="ECO:0000256" key="7">
    <source>
        <dbReference type="ARBA" id="ARBA00023136"/>
    </source>
</evidence>
<dbReference type="Pfam" id="PF00795">
    <property type="entry name" value="CN_hydrolase"/>
    <property type="match status" value="1"/>
</dbReference>
<comment type="function">
    <text evidence="9">Catalyzes the phospholipid dependent N-acylation of the N-terminal cysteine of apolipoprotein, the last step in lipoprotein maturation.</text>
</comment>
<sequence>MSNPNYSRFMRPLMAVFSGVIGSFAFAPYAWWPLAFLSLYFLFLLLYRRSAKQAFLLGLLWGLGFFGHGVYWIHVSIDTFGGVPKVVSILLMGLLSAYLALYPALFGYALNRYFPRESAIRYLLAAPALWLVNEWLRGWVFTGFPWLWLGYSQIDTPLANYAPIGGVELITLAIALISAAMAYLTLQRQWLALLVPFGIYGIAAALNAVHWVSPQPERQTTVALVQGNIDQALKWRPSERWPTLMKYADYTQENWDADIIIWPEAAIPAFEHELPTYLSSLDELARKNHSALLTGILTRPDNHTFYNSILALGQGTPVYQSANRPKYKKHHLLPFGEFVPFEQWLRPLAPLFNLPMSSFSPGPYIQPNIQANGHFFVAALCYEIVFNEQIRENVTDQTDFLLTLSNDAWFGRSIGPLQHMEIARMRALELGIPLIRSTNNGVTAITDYRGKITHRLPQFEAGVLKATLTPTQGETPYRMLGSWPLYGWIAFSLCFGFILTRSRDK</sequence>
<dbReference type="InterPro" id="IPR003010">
    <property type="entry name" value="C-N_Hydrolase"/>
</dbReference>
<dbReference type="PROSITE" id="PS50263">
    <property type="entry name" value="CN_HYDROLASE"/>
    <property type="match status" value="1"/>
</dbReference>
<evidence type="ECO:0000259" key="10">
    <source>
        <dbReference type="PROSITE" id="PS50263"/>
    </source>
</evidence>
<dbReference type="GO" id="GO:0005886">
    <property type="term" value="C:plasma membrane"/>
    <property type="evidence" value="ECO:0007669"/>
    <property type="project" value="UniProtKB-SubCell"/>
</dbReference>
<dbReference type="UniPathway" id="UPA00666"/>
<dbReference type="OrthoDB" id="9804277at2"/>
<keyword evidence="11" id="KW-0449">Lipoprotein</keyword>
<feature type="transmembrane region" description="Helical" evidence="9">
    <location>
        <begin position="86"/>
        <end position="110"/>
    </location>
</feature>
<evidence type="ECO:0000256" key="9">
    <source>
        <dbReference type="HAMAP-Rule" id="MF_01148"/>
    </source>
</evidence>
<dbReference type="HAMAP" id="MF_01148">
    <property type="entry name" value="Lnt"/>
    <property type="match status" value="1"/>
</dbReference>
<evidence type="ECO:0000256" key="8">
    <source>
        <dbReference type="ARBA" id="ARBA00023315"/>
    </source>
</evidence>
<dbReference type="InterPro" id="IPR036526">
    <property type="entry name" value="C-N_Hydrolase_sf"/>
</dbReference>
<comment type="similarity">
    <text evidence="2 9">Belongs to the CN hydrolase family. Apolipoprotein N-acyltransferase subfamily.</text>
</comment>
<keyword evidence="5 9" id="KW-0812">Transmembrane</keyword>
<evidence type="ECO:0000256" key="2">
    <source>
        <dbReference type="ARBA" id="ARBA00010065"/>
    </source>
</evidence>
<keyword evidence="8 9" id="KW-0012">Acyltransferase</keyword>
<organism evidence="11 12">
    <name type="scientific">Vibrio spartinae</name>
    <dbReference type="NCBI Taxonomy" id="1918945"/>
    <lineage>
        <taxon>Bacteria</taxon>
        <taxon>Pseudomonadati</taxon>
        <taxon>Pseudomonadota</taxon>
        <taxon>Gammaproteobacteria</taxon>
        <taxon>Vibrionales</taxon>
        <taxon>Vibrionaceae</taxon>
        <taxon>Vibrio</taxon>
    </lineage>
</organism>
<evidence type="ECO:0000313" key="11">
    <source>
        <dbReference type="EMBL" id="SIO95618.1"/>
    </source>
</evidence>
<feature type="transmembrane region" description="Helical" evidence="9">
    <location>
        <begin position="20"/>
        <end position="47"/>
    </location>
</feature>
<feature type="transmembrane region" description="Helical" evidence="9">
    <location>
        <begin position="122"/>
        <end position="141"/>
    </location>
</feature>
<dbReference type="Proteomes" id="UP000184774">
    <property type="component" value="Unassembled WGS sequence"/>
</dbReference>
<gene>
    <name evidence="9 11" type="primary">lnt</name>
    <name evidence="11" type="ORF">VSP9026_03366</name>
</gene>
<feature type="transmembrane region" description="Helical" evidence="9">
    <location>
        <begin position="161"/>
        <end position="184"/>
    </location>
</feature>
<proteinExistence type="inferred from homology"/>
<feature type="transmembrane region" description="Helical" evidence="9">
    <location>
        <begin position="483"/>
        <end position="500"/>
    </location>
</feature>
<dbReference type="AlphaFoldDB" id="A0A1N6M837"/>
<dbReference type="InterPro" id="IPR004563">
    <property type="entry name" value="Apolipo_AcylTrfase"/>
</dbReference>
<comment type="catalytic activity">
    <reaction evidence="9">
        <text>N-terminal S-1,2-diacyl-sn-glyceryl-L-cysteinyl-[lipoprotein] + a glycerophospholipid = N-acyl-S-1,2-diacyl-sn-glyceryl-L-cysteinyl-[lipoprotein] + a 2-acyl-sn-glycero-3-phospholipid + H(+)</text>
        <dbReference type="Rhea" id="RHEA:48228"/>
        <dbReference type="Rhea" id="RHEA-COMP:14681"/>
        <dbReference type="Rhea" id="RHEA-COMP:14684"/>
        <dbReference type="ChEBI" id="CHEBI:15378"/>
        <dbReference type="ChEBI" id="CHEBI:136912"/>
        <dbReference type="ChEBI" id="CHEBI:140656"/>
        <dbReference type="ChEBI" id="CHEBI:140657"/>
        <dbReference type="ChEBI" id="CHEBI:140660"/>
        <dbReference type="EC" id="2.3.1.269"/>
    </reaction>
</comment>
<dbReference type="RefSeq" id="WP_074374113.1">
    <property type="nucleotide sequence ID" value="NZ_AP024907.1"/>
</dbReference>
<feature type="domain" description="CN hydrolase" evidence="10">
    <location>
        <begin position="225"/>
        <end position="470"/>
    </location>
</feature>
<dbReference type="Gene3D" id="3.60.110.10">
    <property type="entry name" value="Carbon-nitrogen hydrolase"/>
    <property type="match status" value="1"/>
</dbReference>
<evidence type="ECO:0000313" key="12">
    <source>
        <dbReference type="Proteomes" id="UP000184774"/>
    </source>
</evidence>
<dbReference type="CDD" id="cd07571">
    <property type="entry name" value="ALP_N-acyl_transferase"/>
    <property type="match status" value="1"/>
</dbReference>
<dbReference type="EC" id="2.3.1.269" evidence="9"/>
<keyword evidence="3 9" id="KW-1003">Cell membrane</keyword>